<evidence type="ECO:0000259" key="2">
    <source>
        <dbReference type="Pfam" id="PF15363"/>
    </source>
</evidence>
<feature type="compositionally biased region" description="Low complexity" evidence="1">
    <location>
        <begin position="1237"/>
        <end position="1246"/>
    </location>
</feature>
<dbReference type="CTD" id="560699"/>
<feature type="compositionally biased region" description="Polar residues" evidence="1">
    <location>
        <begin position="43"/>
        <end position="57"/>
    </location>
</feature>
<feature type="compositionally biased region" description="Low complexity" evidence="1">
    <location>
        <begin position="231"/>
        <end position="246"/>
    </location>
</feature>
<dbReference type="PANTHER" id="PTHR22427">
    <property type="entry name" value="GH15728P"/>
    <property type="match status" value="1"/>
</dbReference>
<dbReference type="KEGG" id="els:105021548"/>
<feature type="compositionally biased region" description="Basic and acidic residues" evidence="1">
    <location>
        <begin position="654"/>
        <end position="666"/>
    </location>
</feature>
<feature type="compositionally biased region" description="Acidic residues" evidence="1">
    <location>
        <begin position="1125"/>
        <end position="1146"/>
    </location>
</feature>
<feature type="compositionally biased region" description="Polar residues" evidence="1">
    <location>
        <begin position="215"/>
        <end position="230"/>
    </location>
</feature>
<feature type="compositionally biased region" description="Low complexity" evidence="1">
    <location>
        <begin position="906"/>
        <end position="918"/>
    </location>
</feature>
<reference evidence="3" key="3">
    <citation type="submission" date="2025-09" db="UniProtKB">
        <authorList>
            <consortium name="Ensembl"/>
        </authorList>
    </citation>
    <scope>IDENTIFICATION</scope>
</reference>
<feature type="region of interest" description="Disordered" evidence="1">
    <location>
        <begin position="1379"/>
        <end position="1418"/>
    </location>
</feature>
<evidence type="ECO:0000313" key="3">
    <source>
        <dbReference type="Ensembl" id="ENSELUP00000082599.1"/>
    </source>
</evidence>
<feature type="compositionally biased region" description="Basic and acidic residues" evidence="1">
    <location>
        <begin position="116"/>
        <end position="126"/>
    </location>
</feature>
<name>A0AAY5K0N7_ESOLU</name>
<dbReference type="Pfam" id="PF15363">
    <property type="entry name" value="BTBD8_C"/>
    <property type="match status" value="1"/>
</dbReference>
<keyword evidence="4" id="KW-1185">Reference proteome</keyword>
<feature type="compositionally biased region" description="Polar residues" evidence="1">
    <location>
        <begin position="1031"/>
        <end position="1041"/>
    </location>
</feature>
<dbReference type="Ensembl" id="ENSELUT00000092078.1">
    <property type="protein sequence ID" value="ENSELUP00000082599.1"/>
    <property type="gene ID" value="ENSELUG00000013186.3"/>
</dbReference>
<feature type="compositionally biased region" description="Low complexity" evidence="1">
    <location>
        <begin position="1115"/>
        <end position="1124"/>
    </location>
</feature>
<feature type="compositionally biased region" description="Acidic residues" evidence="1">
    <location>
        <begin position="819"/>
        <end position="829"/>
    </location>
</feature>
<feature type="compositionally biased region" description="Basic and acidic residues" evidence="1">
    <location>
        <begin position="1080"/>
        <end position="1095"/>
    </location>
</feature>
<feature type="compositionally biased region" description="Basic and acidic residues" evidence="1">
    <location>
        <begin position="1493"/>
        <end position="1514"/>
    </location>
</feature>
<dbReference type="GeneID" id="105021548"/>
<feature type="compositionally biased region" description="Polar residues" evidence="1">
    <location>
        <begin position="699"/>
        <end position="713"/>
    </location>
</feature>
<evidence type="ECO:0000313" key="4">
    <source>
        <dbReference type="Proteomes" id="UP000265140"/>
    </source>
</evidence>
<feature type="compositionally biased region" description="Low complexity" evidence="1">
    <location>
        <begin position="187"/>
        <end position="208"/>
    </location>
</feature>
<reference evidence="3" key="2">
    <citation type="submission" date="2025-08" db="UniProtKB">
        <authorList>
            <consortium name="Ensembl"/>
        </authorList>
    </citation>
    <scope>IDENTIFICATION</scope>
</reference>
<feature type="region of interest" description="Disordered" evidence="1">
    <location>
        <begin position="1445"/>
        <end position="1568"/>
    </location>
</feature>
<protein>
    <recommendedName>
        <fullName evidence="2">BTB/POZ domain-containing protein</fullName>
    </recommendedName>
</protein>
<feature type="region of interest" description="Disordered" evidence="1">
    <location>
        <begin position="421"/>
        <end position="1149"/>
    </location>
</feature>
<feature type="domain" description="BTB/POZ" evidence="2">
    <location>
        <begin position="1610"/>
        <end position="1654"/>
    </location>
</feature>
<dbReference type="GeneTree" id="ENSGT01120000272071"/>
<feature type="region of interest" description="Disordered" evidence="1">
    <location>
        <begin position="1223"/>
        <end position="1246"/>
    </location>
</feature>
<dbReference type="Proteomes" id="UP000265140">
    <property type="component" value="Chromosome 9"/>
</dbReference>
<accession>A0AAY5K0N7</accession>
<feature type="compositionally biased region" description="Polar residues" evidence="1">
    <location>
        <begin position="1001"/>
        <end position="1015"/>
    </location>
</feature>
<dbReference type="InterPro" id="IPR027907">
    <property type="entry name" value="BTBD8_C"/>
</dbReference>
<organism evidence="3 4">
    <name type="scientific">Esox lucius</name>
    <name type="common">Northern pike</name>
    <dbReference type="NCBI Taxonomy" id="8010"/>
    <lineage>
        <taxon>Eukaryota</taxon>
        <taxon>Metazoa</taxon>
        <taxon>Chordata</taxon>
        <taxon>Craniata</taxon>
        <taxon>Vertebrata</taxon>
        <taxon>Euteleostomi</taxon>
        <taxon>Actinopterygii</taxon>
        <taxon>Neopterygii</taxon>
        <taxon>Teleostei</taxon>
        <taxon>Protacanthopterygii</taxon>
        <taxon>Esociformes</taxon>
        <taxon>Esocidae</taxon>
        <taxon>Esox</taxon>
    </lineage>
</organism>
<evidence type="ECO:0000256" key="1">
    <source>
        <dbReference type="SAM" id="MobiDB-lite"/>
    </source>
</evidence>
<feature type="compositionally biased region" description="Acidic residues" evidence="1">
    <location>
        <begin position="845"/>
        <end position="855"/>
    </location>
</feature>
<feature type="compositionally biased region" description="Polar residues" evidence="1">
    <location>
        <begin position="248"/>
        <end position="265"/>
    </location>
</feature>
<sequence length="1654" mass="171813">MKSDGVAMATAEPSEELGAEPLAQGMASDEPPPHADPSRAPPQNSTAPPAASRQINGASGKATADPKAKTTGVAKPRPGTAITKNTTGLASGPGTLRPGTAPSRAANGVKPLASDLAKKAPLDKKKAGATASTAAAKRPVGVASTVRTQTKVADRKPAGAAKLNNTTNTTRTAVTGAPTKRPPPAGPSNGAGARPKTTAPKPATTAAAKPDRTAVSKTTRPTTAHSGLSLGTSKPATATSSGPAASRVGTTAPSTGNTTAAQATKPTGPAKKNVSRPPTTVTARKPAPTAATKTWKPDPTKPFAASRPEPAFKRPTSTKAAADTKSARPKPQEPKPLPTRKTTRTPATRQPLGKTPPASPSGKPVGTTTPRAIKRVPKPTQSVLPFTGAAAALSTVTAAGEPEVAASDVPVSASLVLLESQTEVAASTPKDAPVASPPKSPLGQADAPPASVSPLGQADAPPASVSPLGQADAPPAPVSPLGQADAPETGPLGQADAPPAPVSPLGQADAPETGPLGQADAPPAPVSPLGQADAPETGPLGQADAPETGPLGQADAPPAPVSPLGQADAHETGPLGQADAPPAPTSLLGQADAPPAPTSPLGQADAPPAPTSPLGQADAPPAPTSPLGQAADTPECLGDPIVQSVFVSGPELPQPKRDQPLHHDIPTAEASMTPSPLDALEKVQLHMDEEDDDEEREGSQQVSVSEMSGTQPTEESRPGSAGPAGSGWRAGGALLSELDSEEVSAPGVLEGTESTDDLGDASLKGAIDMEGMSASAGSPDFEKVPDIPTNDFEDEEDDRVCDMEVGSEWAEDPRRVRPDDEEDDEDVEMASEGVTESGLESYGNGDEDDFPEDERLDNLNRAQHGFTLPSAPVPQWDQANPNDFSEPWTQRPAPASPLEKAPQPHAASSGQAVSQSGGLTCTEPAVHSSSETSTSEELRDDNASAGVEHRPVDNLNRAPPAPPLPSAPGAQWDQPDPNSSWATQALSAVPVLAPTSPPPDQWQSDLETTAHSTSPVPAPASPQEKDAQDPKAQSSILSAVYSSSETSTSDELHDYNSSSGVESGSDMGKHHAPAAPGHSLHPDLDVRDLGVHLESGDGEAEEAAMPLADENPRGPSSNPSSSSTTEDEASDTEGEAQLDEAVEDQGIDNAAFIDNRPCAQRCLSALEEGEETGVVGEGGGETPQSANSVASYAFDMTASNSNGHSTAESCAKSPGIFSLEELPEEAKDQSVIQELTLPPSQQQPAPADPLLASNPEEQQYMLCGKVDAELGDTNDLKPLDAALFVAPQLSGEGPCDTQPPYYSIICDNTENSAAGLATLPQSHHRREYHLHAPKPHCDLLTPPRLTCADLPPRSPHLQASPQLRRLELHQQQLLEMQQRREQLGRPHEEKEEEERKRRKREQEEEMKKKEAEEQEMRRRDLLQQELQKQQEELKQRQQILQWQQELKEQAEQTSPQPPKGQSAALLSPSSGLHTIYEALESEDEEEEEEQDDGRETEVSVREHDEAPLEKDISHSQEASDEDRADSDSTSTFSPPPDSPEQGEPSEASPKSAPVSPECSSPPPLDLDWGKKVDMVQQLINQTLLLTGDGCSSLLLLPGGGGGTLSPLEASLWPNLLPPLTPPSATVTSVSSFSPEAPGQSQQGEWTVVELETHH</sequence>
<feature type="compositionally biased region" description="Low complexity" evidence="1">
    <location>
        <begin position="277"/>
        <end position="294"/>
    </location>
</feature>
<feature type="compositionally biased region" description="Basic and acidic residues" evidence="1">
    <location>
        <begin position="936"/>
        <end position="952"/>
    </location>
</feature>
<reference evidence="3 4" key="1">
    <citation type="submission" date="2020-02" db="EMBL/GenBank/DDBJ databases">
        <title>Esox lucius (northern pike) genome, fEsoLuc1, primary haplotype.</title>
        <authorList>
            <person name="Myers G."/>
            <person name="Karagic N."/>
            <person name="Meyer A."/>
            <person name="Pippel M."/>
            <person name="Reichard M."/>
            <person name="Winkler S."/>
            <person name="Tracey A."/>
            <person name="Sims Y."/>
            <person name="Howe K."/>
            <person name="Rhie A."/>
            <person name="Formenti G."/>
            <person name="Durbin R."/>
            <person name="Fedrigo O."/>
            <person name="Jarvis E.D."/>
        </authorList>
    </citation>
    <scope>NUCLEOTIDE SEQUENCE [LARGE SCALE GENOMIC DNA]</scope>
</reference>
<dbReference type="PANTHER" id="PTHR22427:SF8">
    <property type="entry name" value="PROLINE-RICH PROTEIN 36"/>
    <property type="match status" value="1"/>
</dbReference>
<feature type="region of interest" description="Disordered" evidence="1">
    <location>
        <begin position="1"/>
        <end position="384"/>
    </location>
</feature>
<feature type="compositionally biased region" description="Polar residues" evidence="1">
    <location>
        <begin position="976"/>
        <end position="986"/>
    </location>
</feature>
<feature type="compositionally biased region" description="Low complexity" evidence="1">
    <location>
        <begin position="128"/>
        <end position="137"/>
    </location>
</feature>
<feature type="compositionally biased region" description="Low complexity" evidence="1">
    <location>
        <begin position="158"/>
        <end position="179"/>
    </location>
</feature>
<dbReference type="RefSeq" id="XP_028978039.2">
    <property type="nucleotide sequence ID" value="XM_029122206.2"/>
</dbReference>
<proteinExistence type="predicted"/>
<feature type="compositionally biased region" description="Acidic residues" evidence="1">
    <location>
        <begin position="1479"/>
        <end position="1492"/>
    </location>
</feature>